<feature type="transmembrane region" description="Helical" evidence="6">
    <location>
        <begin position="446"/>
        <end position="467"/>
    </location>
</feature>
<dbReference type="SUPFAM" id="SSF51735">
    <property type="entry name" value="NAD(P)-binding Rossmann-fold domains"/>
    <property type="match status" value="1"/>
</dbReference>
<dbReference type="Gene3D" id="3.40.50.720">
    <property type="entry name" value="NAD(P)-binding Rossmann-like Domain"/>
    <property type="match status" value="1"/>
</dbReference>
<dbReference type="PANTHER" id="PTHR10057:SF0">
    <property type="entry name" value="TRANSLOCATOR PROTEIN"/>
    <property type="match status" value="1"/>
</dbReference>
<evidence type="ECO:0000313" key="9">
    <source>
        <dbReference type="Proteomes" id="UP000199350"/>
    </source>
</evidence>
<sequence length="472" mass="50664">MRLALVTGATGFIGQRVVVELVDHGWEVRCLCRSRDKAMAMPWADRVESGEVEIVEGDAGERADVERALDGVDCAWYLLHSMSSGSGFAEQEAAMARQFGEVAAEKSVSRIVYLGGLHPEGPEAEGMSEHLASRGRVGEELRAAGVPTAALQAGVVIGDGSLSFELLRHVSERVPAFAAPRWITNRITPISVRDAVHYLVAAADLPPEHDRAFDIGGPDTMPYVDMMQRYTQVVGVNRRPFLAAPIMTRRLASFGLSLLTPLSMREILPIFDSVSSDTVLKERDLEALVGTPEGGNQTFDEAVAVAAQGTNPGRYGKIATTVHLAVLATAIAGSLLTDPDSRRYKRLRKPSWQPPAAAFPLVWTLLYVDLAVISSTTIADSLEAGEPAAARADAAALAGNLVLNAGWSGVFFRSHRRGVAAAWAAALTASSADLVRRAYRRSPTRAALLAPYPLWCAFATALTARIARLNRS</sequence>
<dbReference type="PANTHER" id="PTHR10057">
    <property type="entry name" value="PERIPHERAL-TYPE BENZODIAZEPINE RECEPTOR"/>
    <property type="match status" value="1"/>
</dbReference>
<evidence type="ECO:0000256" key="3">
    <source>
        <dbReference type="ARBA" id="ARBA00022692"/>
    </source>
</evidence>
<evidence type="ECO:0000256" key="2">
    <source>
        <dbReference type="ARBA" id="ARBA00007524"/>
    </source>
</evidence>
<keyword evidence="3 6" id="KW-0812">Transmembrane</keyword>
<reference evidence="9" key="1">
    <citation type="submission" date="2016-10" db="EMBL/GenBank/DDBJ databases">
        <authorList>
            <person name="Varghese N."/>
            <person name="Submissions S."/>
        </authorList>
    </citation>
    <scope>NUCLEOTIDE SEQUENCE [LARGE SCALE GENOMIC DNA]</scope>
    <source>
        <strain evidence="9">DSM 20632</strain>
    </source>
</reference>
<keyword evidence="9" id="KW-1185">Reference proteome</keyword>
<name>A0A1G9LJL8_9CORY</name>
<dbReference type="EMBL" id="LT629700">
    <property type="protein sequence ID" value="SDL62048.1"/>
    <property type="molecule type" value="Genomic_DNA"/>
</dbReference>
<evidence type="ECO:0000256" key="1">
    <source>
        <dbReference type="ARBA" id="ARBA00004141"/>
    </source>
</evidence>
<keyword evidence="4 6" id="KW-1133">Transmembrane helix</keyword>
<dbReference type="Pfam" id="PF13460">
    <property type="entry name" value="NAD_binding_10"/>
    <property type="match status" value="1"/>
</dbReference>
<organism evidence="8 9">
    <name type="scientific">Corynebacterium mycetoides</name>
    <dbReference type="NCBI Taxonomy" id="38302"/>
    <lineage>
        <taxon>Bacteria</taxon>
        <taxon>Bacillati</taxon>
        <taxon>Actinomycetota</taxon>
        <taxon>Actinomycetes</taxon>
        <taxon>Mycobacteriales</taxon>
        <taxon>Corynebacteriaceae</taxon>
        <taxon>Corynebacterium</taxon>
    </lineage>
</organism>
<dbReference type="InterPro" id="IPR004307">
    <property type="entry name" value="TspO_MBR"/>
</dbReference>
<keyword evidence="8" id="KW-0675">Receptor</keyword>
<evidence type="ECO:0000313" key="8">
    <source>
        <dbReference type="EMBL" id="SDL62048.1"/>
    </source>
</evidence>
<comment type="similarity">
    <text evidence="2">Belongs to the TspO/BZRP family.</text>
</comment>
<dbReference type="GO" id="GO:0016020">
    <property type="term" value="C:membrane"/>
    <property type="evidence" value="ECO:0007669"/>
    <property type="project" value="UniProtKB-SubCell"/>
</dbReference>
<dbReference type="STRING" id="38302.SAMN04488535_0186"/>
<dbReference type="InterPro" id="IPR038330">
    <property type="entry name" value="TspO/MBR-related_sf"/>
</dbReference>
<dbReference type="InterPro" id="IPR036291">
    <property type="entry name" value="NAD(P)-bd_dom_sf"/>
</dbReference>
<dbReference type="InterPro" id="IPR016040">
    <property type="entry name" value="NAD(P)-bd_dom"/>
</dbReference>
<dbReference type="CDD" id="cd15904">
    <property type="entry name" value="TSPO_MBR"/>
    <property type="match status" value="1"/>
</dbReference>
<feature type="transmembrane region" description="Helical" evidence="6">
    <location>
        <begin position="356"/>
        <end position="374"/>
    </location>
</feature>
<accession>A0A1G9LJL8</accession>
<dbReference type="AlphaFoldDB" id="A0A1G9LJL8"/>
<feature type="transmembrane region" description="Helical" evidence="6">
    <location>
        <begin position="394"/>
        <end position="412"/>
    </location>
</feature>
<feature type="transmembrane region" description="Helical" evidence="6">
    <location>
        <begin position="318"/>
        <end position="336"/>
    </location>
</feature>
<evidence type="ECO:0000256" key="4">
    <source>
        <dbReference type="ARBA" id="ARBA00022989"/>
    </source>
</evidence>
<dbReference type="Proteomes" id="UP000199350">
    <property type="component" value="Chromosome I"/>
</dbReference>
<evidence type="ECO:0000256" key="5">
    <source>
        <dbReference type="ARBA" id="ARBA00023136"/>
    </source>
</evidence>
<protein>
    <submittedName>
        <fullName evidence="8">Tryptophan-rich sensory protein (Benzodiazepine receptor homolog)</fullName>
    </submittedName>
</protein>
<keyword evidence="5 6" id="KW-0472">Membrane</keyword>
<dbReference type="GO" id="GO:0033013">
    <property type="term" value="P:tetrapyrrole metabolic process"/>
    <property type="evidence" value="ECO:0007669"/>
    <property type="project" value="UniProtKB-ARBA"/>
</dbReference>
<evidence type="ECO:0000259" key="7">
    <source>
        <dbReference type="Pfam" id="PF13460"/>
    </source>
</evidence>
<comment type="subcellular location">
    <subcellularLocation>
        <location evidence="1">Membrane</location>
        <topology evidence="1">Multi-pass membrane protein</topology>
    </subcellularLocation>
</comment>
<proteinExistence type="inferred from homology"/>
<evidence type="ECO:0000256" key="6">
    <source>
        <dbReference type="SAM" id="Phobius"/>
    </source>
</evidence>
<dbReference type="Gene3D" id="1.20.1260.100">
    <property type="entry name" value="TspO/MBR protein"/>
    <property type="match status" value="1"/>
</dbReference>
<gene>
    <name evidence="8" type="ORF">SAMN04488535_0186</name>
</gene>
<dbReference type="FunFam" id="1.20.1260.100:FF:000001">
    <property type="entry name" value="translocator protein 2"/>
    <property type="match status" value="1"/>
</dbReference>
<dbReference type="Pfam" id="PF03073">
    <property type="entry name" value="TspO_MBR"/>
    <property type="match status" value="1"/>
</dbReference>
<feature type="domain" description="NAD(P)-binding" evidence="7">
    <location>
        <begin position="8"/>
        <end position="120"/>
    </location>
</feature>
<dbReference type="RefSeq" id="WP_092147546.1">
    <property type="nucleotide sequence ID" value="NZ_LT629700.1"/>
</dbReference>
<dbReference type="OrthoDB" id="9774199at2"/>